<evidence type="ECO:0000313" key="8">
    <source>
        <dbReference type="Proteomes" id="UP000265581"/>
    </source>
</evidence>
<dbReference type="InterPro" id="IPR013324">
    <property type="entry name" value="RNA_pol_sigma_r3/r4-like"/>
</dbReference>
<sequence length="195" mass="22543">MSPTATLDARPDDGDDDDDRVLLHRAARGDRRAFGRLYDRHVRPVYWQAYGVLRDEREAEDATQDVFVTMWHKIRTITLVDESVLPWLLVTARYTALNARRSRLRRRADELDERLASDEVVEDEVEAGLVRAEIDKATAMLSPVDRRLYELCVDGDHTYDMAARELGVSHAVVRNRLSRLRTRLRADLRSVKEIS</sequence>
<keyword evidence="8" id="KW-1185">Reference proteome</keyword>
<feature type="domain" description="RNA polymerase sigma factor 70 region 4 type 2" evidence="6">
    <location>
        <begin position="132"/>
        <end position="184"/>
    </location>
</feature>
<keyword evidence="3" id="KW-0731">Sigma factor</keyword>
<dbReference type="GO" id="GO:0006352">
    <property type="term" value="P:DNA-templated transcription initiation"/>
    <property type="evidence" value="ECO:0007669"/>
    <property type="project" value="InterPro"/>
</dbReference>
<dbReference type="InterPro" id="IPR013325">
    <property type="entry name" value="RNA_pol_sigma_r2"/>
</dbReference>
<dbReference type="Gene3D" id="1.10.10.10">
    <property type="entry name" value="Winged helix-like DNA-binding domain superfamily/Winged helix DNA-binding domain"/>
    <property type="match status" value="1"/>
</dbReference>
<keyword evidence="4" id="KW-0804">Transcription</keyword>
<keyword evidence="2" id="KW-0805">Transcription regulation</keyword>
<dbReference type="InterPro" id="IPR036388">
    <property type="entry name" value="WH-like_DNA-bd_sf"/>
</dbReference>
<reference evidence="7 8" key="1">
    <citation type="submission" date="2018-08" db="EMBL/GenBank/DDBJ databases">
        <title>Aeromicrobium sp. M2KJ-4, whole genome shotgun sequence.</title>
        <authorList>
            <person name="Tuo L."/>
        </authorList>
    </citation>
    <scope>NUCLEOTIDE SEQUENCE [LARGE SCALE GENOMIC DNA]</scope>
    <source>
        <strain evidence="7 8">M2KJ-4</strain>
    </source>
</reference>
<dbReference type="Proteomes" id="UP000265581">
    <property type="component" value="Unassembled WGS sequence"/>
</dbReference>
<evidence type="ECO:0000259" key="6">
    <source>
        <dbReference type="Pfam" id="PF08281"/>
    </source>
</evidence>
<comment type="caution">
    <text evidence="7">The sequence shown here is derived from an EMBL/GenBank/DDBJ whole genome shotgun (WGS) entry which is preliminary data.</text>
</comment>
<gene>
    <name evidence="7" type="ORF">DX116_10420</name>
</gene>
<accession>A0A371PD92</accession>
<evidence type="ECO:0000256" key="3">
    <source>
        <dbReference type="ARBA" id="ARBA00023082"/>
    </source>
</evidence>
<dbReference type="InterPro" id="IPR014284">
    <property type="entry name" value="RNA_pol_sigma-70_dom"/>
</dbReference>
<dbReference type="EMBL" id="QUBR01000001">
    <property type="protein sequence ID" value="REK73901.1"/>
    <property type="molecule type" value="Genomic_DNA"/>
</dbReference>
<comment type="similarity">
    <text evidence="1">Belongs to the sigma-70 factor family. ECF subfamily.</text>
</comment>
<dbReference type="InterPro" id="IPR013249">
    <property type="entry name" value="RNA_pol_sigma70_r4_t2"/>
</dbReference>
<feature type="domain" description="RNA polymerase sigma-70 region 2" evidence="5">
    <location>
        <begin position="37"/>
        <end position="105"/>
    </location>
</feature>
<evidence type="ECO:0000259" key="5">
    <source>
        <dbReference type="Pfam" id="PF04542"/>
    </source>
</evidence>
<evidence type="ECO:0000256" key="1">
    <source>
        <dbReference type="ARBA" id="ARBA00010641"/>
    </source>
</evidence>
<dbReference type="SUPFAM" id="SSF88659">
    <property type="entry name" value="Sigma3 and sigma4 domains of RNA polymerase sigma factors"/>
    <property type="match status" value="1"/>
</dbReference>
<dbReference type="RefSeq" id="WP_119704010.1">
    <property type="nucleotide sequence ID" value="NZ_JBHSOI010000001.1"/>
</dbReference>
<dbReference type="OrthoDB" id="5243766at2"/>
<proteinExistence type="inferred from homology"/>
<dbReference type="Gene3D" id="1.10.1740.10">
    <property type="match status" value="1"/>
</dbReference>
<dbReference type="SUPFAM" id="SSF88946">
    <property type="entry name" value="Sigma2 domain of RNA polymerase sigma factors"/>
    <property type="match status" value="1"/>
</dbReference>
<evidence type="ECO:0000313" key="7">
    <source>
        <dbReference type="EMBL" id="REK73901.1"/>
    </source>
</evidence>
<dbReference type="GO" id="GO:0003677">
    <property type="term" value="F:DNA binding"/>
    <property type="evidence" value="ECO:0007669"/>
    <property type="project" value="InterPro"/>
</dbReference>
<dbReference type="NCBIfam" id="TIGR02937">
    <property type="entry name" value="sigma70-ECF"/>
    <property type="match status" value="1"/>
</dbReference>
<dbReference type="InterPro" id="IPR039425">
    <property type="entry name" value="RNA_pol_sigma-70-like"/>
</dbReference>
<dbReference type="Pfam" id="PF04542">
    <property type="entry name" value="Sigma70_r2"/>
    <property type="match status" value="1"/>
</dbReference>
<dbReference type="PANTHER" id="PTHR43133:SF25">
    <property type="entry name" value="RNA POLYMERASE SIGMA FACTOR RFAY-RELATED"/>
    <property type="match status" value="1"/>
</dbReference>
<evidence type="ECO:0000256" key="4">
    <source>
        <dbReference type="ARBA" id="ARBA00023163"/>
    </source>
</evidence>
<dbReference type="AlphaFoldDB" id="A0A371PD92"/>
<dbReference type="InterPro" id="IPR007627">
    <property type="entry name" value="RNA_pol_sigma70_r2"/>
</dbReference>
<organism evidence="7 8">
    <name type="scientific">Aeromicrobium endophyticum</name>
    <dbReference type="NCBI Taxonomy" id="2292704"/>
    <lineage>
        <taxon>Bacteria</taxon>
        <taxon>Bacillati</taxon>
        <taxon>Actinomycetota</taxon>
        <taxon>Actinomycetes</taxon>
        <taxon>Propionibacteriales</taxon>
        <taxon>Nocardioidaceae</taxon>
        <taxon>Aeromicrobium</taxon>
    </lineage>
</organism>
<name>A0A371PD92_9ACTN</name>
<dbReference type="GO" id="GO:0016987">
    <property type="term" value="F:sigma factor activity"/>
    <property type="evidence" value="ECO:0007669"/>
    <property type="project" value="UniProtKB-KW"/>
</dbReference>
<protein>
    <submittedName>
        <fullName evidence="7">RNA polymerase sigma factor</fullName>
    </submittedName>
</protein>
<evidence type="ECO:0000256" key="2">
    <source>
        <dbReference type="ARBA" id="ARBA00023015"/>
    </source>
</evidence>
<dbReference type="PANTHER" id="PTHR43133">
    <property type="entry name" value="RNA POLYMERASE ECF-TYPE SIGMA FACTO"/>
    <property type="match status" value="1"/>
</dbReference>
<dbReference type="Pfam" id="PF08281">
    <property type="entry name" value="Sigma70_r4_2"/>
    <property type="match status" value="1"/>
</dbReference>